<keyword evidence="9" id="KW-0119">Carbohydrate metabolism</keyword>
<keyword evidence="10" id="KW-0961">Cell wall biogenesis/degradation</keyword>
<dbReference type="Pfam" id="PF14686">
    <property type="entry name" value="fn3_3"/>
    <property type="match status" value="1"/>
</dbReference>
<dbReference type="GO" id="GO:0045490">
    <property type="term" value="P:pectin catabolic process"/>
    <property type="evidence" value="ECO:0007669"/>
    <property type="project" value="TreeGrafter"/>
</dbReference>
<evidence type="ECO:0000259" key="15">
    <source>
        <dbReference type="Pfam" id="PF14686"/>
    </source>
</evidence>
<dbReference type="Gene3D" id="2.60.120.260">
    <property type="entry name" value="Galactose-binding domain-like"/>
    <property type="match status" value="1"/>
</dbReference>
<dbReference type="InterPro" id="IPR008979">
    <property type="entry name" value="Galactose-bd-like_sf"/>
</dbReference>
<dbReference type="InterPro" id="IPR014718">
    <property type="entry name" value="GH-type_carb-bd"/>
</dbReference>
<evidence type="ECO:0000256" key="5">
    <source>
        <dbReference type="ARBA" id="ARBA00022525"/>
    </source>
</evidence>
<reference evidence="16 17" key="1">
    <citation type="submission" date="2017-04" db="EMBL/GenBank/DDBJ databases">
        <title>Draft genome sequence of Tuber borchii Vittad., a whitish edible truffle.</title>
        <authorList>
            <consortium name="DOE Joint Genome Institute"/>
            <person name="Murat C."/>
            <person name="Kuo A."/>
            <person name="Barry K.W."/>
            <person name="Clum A."/>
            <person name="Dockter R.B."/>
            <person name="Fauchery L."/>
            <person name="Iotti M."/>
            <person name="Kohler A."/>
            <person name="Labutti K."/>
            <person name="Lindquist E.A."/>
            <person name="Lipzen A."/>
            <person name="Ohm R.A."/>
            <person name="Wang M."/>
            <person name="Grigoriev I.V."/>
            <person name="Zambonelli A."/>
            <person name="Martin F.M."/>
        </authorList>
    </citation>
    <scope>NUCLEOTIDE SEQUENCE [LARGE SCALE GENOMIC DNA]</scope>
    <source>
        <strain evidence="16 17">Tbo3840</strain>
    </source>
</reference>
<dbReference type="PANTHER" id="PTHR36574:SF1">
    <property type="entry name" value="RHAMNOGALACTURONATE LYASE-RELATED"/>
    <property type="match status" value="1"/>
</dbReference>
<proteinExistence type="inferred from homology"/>
<evidence type="ECO:0000259" key="13">
    <source>
        <dbReference type="Pfam" id="PF09284"/>
    </source>
</evidence>
<dbReference type="Proteomes" id="UP000244722">
    <property type="component" value="Unassembled WGS sequence"/>
</dbReference>
<dbReference type="PANTHER" id="PTHR36574">
    <property type="entry name" value="RHAMNOGALACTURONATE LYASE-RELATED"/>
    <property type="match status" value="1"/>
</dbReference>
<keyword evidence="8" id="KW-0456">Lyase</keyword>
<comment type="catalytic activity">
    <reaction evidence="1">
        <text>Endotype eliminative cleavage of L-alpha-rhamnopyranosyl-(1-&gt;4)-alpha-D-galactopyranosyluronic acid bonds of rhamnogalacturonan I domains in ramified hairy regions of pectin leaving L-rhamnopyranose at the reducing end and 4-deoxy-4,5-unsaturated D-galactopyranosyluronic acid at the non-reducing end.</text>
        <dbReference type="EC" id="4.2.2.23"/>
    </reaction>
</comment>
<keyword evidence="6 12" id="KW-0732">Signal</keyword>
<sequence length="540" mass="58739">MYLLLLFFALALKPLLVFAGWGYTDDGSNYVIDVGSKLVFKVSKTNGDINSIVYGGTEYQGYSGKNSHIESGLGKSSVTIVSYNSPANLIKVTVTYGTLVHYIVARYGQNNIYLLTNKGDVSVPASRFILRLKPNILPHDSSMSDFYDDGSTAIEATDVVLNSQGYTKSKHYQGSNYGRVMDFDYVGKTTGSVGVWLIRSNHEKASGGPFFRSLVRRSTVEADDLYEILFYNMGHTDPERWGLQGPYVLSFTDDGAPNTALFARNANWSWFDTLGIKGWVADSGRGSISGAGIANMKDGYTYTVALSNTDYQYWGAAKSGGAYSIKRVVPGTYTLTVYKGEYEVYTTSITVNAGSATELSTITPNSDPSDVTAIWRIDGFLNFDSKPYKPTYMHPSDSRLSPWDAGDFTVGVTATSSFPGYMWKDVNNGHLVYFKLTAEQITSGKTIRIGITEAFANGRPAITVNGWTSPLPAASIQGGTRSLTVGTYRGNNFIHSFAVPASAFLTDVTQWNVLKIIVISGSGNAGYLSAGISIDCVDLY</sequence>
<protein>
    <recommendedName>
        <fullName evidence="4">rhamnogalacturonan endolyase</fullName>
        <ecNumber evidence="4">4.2.2.23</ecNumber>
    </recommendedName>
</protein>
<evidence type="ECO:0000256" key="1">
    <source>
        <dbReference type="ARBA" id="ARBA00001324"/>
    </source>
</evidence>
<evidence type="ECO:0000256" key="11">
    <source>
        <dbReference type="ARBA" id="ARBA00023326"/>
    </source>
</evidence>
<dbReference type="SUPFAM" id="SSF49452">
    <property type="entry name" value="Starch-binding domain-like"/>
    <property type="match status" value="1"/>
</dbReference>
<keyword evidence="11" id="KW-0624">Polysaccharide degradation</keyword>
<dbReference type="SUPFAM" id="SSF49785">
    <property type="entry name" value="Galactose-binding domain-like"/>
    <property type="match status" value="1"/>
</dbReference>
<dbReference type="CDD" id="cd10316">
    <property type="entry name" value="RGL4_M"/>
    <property type="match status" value="1"/>
</dbReference>
<feature type="domain" description="Rhamnogalacturonase B N-terminal" evidence="13">
    <location>
        <begin position="21"/>
        <end position="278"/>
    </location>
</feature>
<feature type="chain" id="PRO_5015774184" description="rhamnogalacturonan endolyase" evidence="12">
    <location>
        <begin position="20"/>
        <end position="540"/>
    </location>
</feature>
<evidence type="ECO:0000313" key="17">
    <source>
        <dbReference type="Proteomes" id="UP000244722"/>
    </source>
</evidence>
<evidence type="ECO:0000256" key="7">
    <source>
        <dbReference type="ARBA" id="ARBA00023157"/>
    </source>
</evidence>
<organism evidence="16 17">
    <name type="scientific">Tuber borchii</name>
    <name type="common">White truffle</name>
    <dbReference type="NCBI Taxonomy" id="42251"/>
    <lineage>
        <taxon>Eukaryota</taxon>
        <taxon>Fungi</taxon>
        <taxon>Dikarya</taxon>
        <taxon>Ascomycota</taxon>
        <taxon>Pezizomycotina</taxon>
        <taxon>Pezizomycetes</taxon>
        <taxon>Pezizales</taxon>
        <taxon>Tuberaceae</taxon>
        <taxon>Tuber</taxon>
    </lineage>
</organism>
<evidence type="ECO:0000256" key="4">
    <source>
        <dbReference type="ARBA" id="ARBA00012437"/>
    </source>
</evidence>
<evidence type="ECO:0000256" key="2">
    <source>
        <dbReference type="ARBA" id="ARBA00004613"/>
    </source>
</evidence>
<dbReference type="Pfam" id="PF09284">
    <property type="entry name" value="RhgB_N"/>
    <property type="match status" value="1"/>
</dbReference>
<dbReference type="GO" id="GO:0005576">
    <property type="term" value="C:extracellular region"/>
    <property type="evidence" value="ECO:0007669"/>
    <property type="project" value="UniProtKB-SubCell"/>
</dbReference>
<dbReference type="Gene3D" id="2.60.40.1120">
    <property type="entry name" value="Carboxypeptidase-like, regulatory domain"/>
    <property type="match status" value="1"/>
</dbReference>
<evidence type="ECO:0000259" key="14">
    <source>
        <dbReference type="Pfam" id="PF14683"/>
    </source>
</evidence>
<dbReference type="OrthoDB" id="114708at2759"/>
<evidence type="ECO:0000313" key="16">
    <source>
        <dbReference type="EMBL" id="PUU74752.1"/>
    </source>
</evidence>
<keyword evidence="5" id="KW-0964">Secreted</keyword>
<dbReference type="InterPro" id="IPR029411">
    <property type="entry name" value="RG-lyase_III"/>
</dbReference>
<keyword evidence="7" id="KW-1015">Disulfide bond</keyword>
<dbReference type="Pfam" id="PF14683">
    <property type="entry name" value="CBM-like"/>
    <property type="match status" value="1"/>
</dbReference>
<name>A0A2T6ZGZ3_TUBBO</name>
<dbReference type="InterPro" id="IPR016590">
    <property type="entry name" value="Rhamnogalacturonase_B"/>
</dbReference>
<gene>
    <name evidence="16" type="ORF">B9Z19DRAFT_998439</name>
</gene>
<dbReference type="InterPro" id="IPR029413">
    <property type="entry name" value="RG-lyase_II"/>
</dbReference>
<dbReference type="AlphaFoldDB" id="A0A2T6ZGZ3"/>
<dbReference type="STRING" id="42251.A0A2T6ZGZ3"/>
<dbReference type="GO" id="GO:0102210">
    <property type="term" value="F:rhamnogalacturonan endolyase activity"/>
    <property type="evidence" value="ECO:0007669"/>
    <property type="project" value="UniProtKB-EC"/>
</dbReference>
<evidence type="ECO:0000256" key="3">
    <source>
        <dbReference type="ARBA" id="ARBA00010418"/>
    </source>
</evidence>
<dbReference type="InterPro" id="IPR013784">
    <property type="entry name" value="Carb-bd-like_fold"/>
</dbReference>
<dbReference type="SUPFAM" id="SSF74650">
    <property type="entry name" value="Galactose mutarotase-like"/>
    <property type="match status" value="1"/>
</dbReference>
<evidence type="ECO:0000256" key="12">
    <source>
        <dbReference type="SAM" id="SignalP"/>
    </source>
</evidence>
<dbReference type="InterPro" id="IPR015364">
    <property type="entry name" value="RhgB_N"/>
</dbReference>
<dbReference type="GO" id="GO:0030246">
    <property type="term" value="F:carbohydrate binding"/>
    <property type="evidence" value="ECO:0007669"/>
    <property type="project" value="InterPro"/>
</dbReference>
<dbReference type="CDD" id="cd10317">
    <property type="entry name" value="RGL4_C"/>
    <property type="match status" value="1"/>
</dbReference>
<dbReference type="Gene3D" id="2.70.98.10">
    <property type="match status" value="1"/>
</dbReference>
<dbReference type="EMBL" id="NESQ01000275">
    <property type="protein sequence ID" value="PUU74752.1"/>
    <property type="molecule type" value="Genomic_DNA"/>
</dbReference>
<evidence type="ECO:0000256" key="6">
    <source>
        <dbReference type="ARBA" id="ARBA00022729"/>
    </source>
</evidence>
<feature type="domain" description="Rhamnogalacturonan lyase" evidence="14">
    <location>
        <begin position="378"/>
        <end position="539"/>
    </location>
</feature>
<evidence type="ECO:0000256" key="10">
    <source>
        <dbReference type="ARBA" id="ARBA00023316"/>
    </source>
</evidence>
<dbReference type="InterPro" id="IPR011013">
    <property type="entry name" value="Gal_mutarotase_sf_dom"/>
</dbReference>
<dbReference type="GO" id="GO:0071555">
    <property type="term" value="P:cell wall organization"/>
    <property type="evidence" value="ECO:0007669"/>
    <property type="project" value="UniProtKB-KW"/>
</dbReference>
<comment type="subcellular location">
    <subcellularLocation>
        <location evidence="2">Secreted</location>
    </subcellularLocation>
</comment>
<feature type="signal peptide" evidence="12">
    <location>
        <begin position="1"/>
        <end position="19"/>
    </location>
</feature>
<evidence type="ECO:0000256" key="8">
    <source>
        <dbReference type="ARBA" id="ARBA00023239"/>
    </source>
</evidence>
<keyword evidence="17" id="KW-1185">Reference proteome</keyword>
<dbReference type="EC" id="4.2.2.23" evidence="4"/>
<accession>A0A2T6ZGZ3</accession>
<evidence type="ECO:0000256" key="9">
    <source>
        <dbReference type="ARBA" id="ARBA00023277"/>
    </source>
</evidence>
<feature type="domain" description="Rhamnogalacturonan lyase" evidence="15">
    <location>
        <begin position="285"/>
        <end position="358"/>
    </location>
</feature>
<comment type="caution">
    <text evidence="16">The sequence shown here is derived from an EMBL/GenBank/DDBJ whole genome shotgun (WGS) entry which is preliminary data.</text>
</comment>
<comment type="similarity">
    <text evidence="3">Belongs to the polysaccharide lyase 4 family.</text>
</comment>